<dbReference type="CDD" id="cd19071">
    <property type="entry name" value="AKR_AKR1-5-like"/>
    <property type="match status" value="1"/>
</dbReference>
<dbReference type="PROSITE" id="PS00063">
    <property type="entry name" value="ALDOKETO_REDUCTASE_3"/>
    <property type="match status" value="1"/>
</dbReference>
<dbReference type="InterPro" id="IPR018170">
    <property type="entry name" value="Aldo/ket_reductase_CS"/>
</dbReference>
<evidence type="ECO:0000313" key="3">
    <source>
        <dbReference type="EMBL" id="KAL1305592.1"/>
    </source>
</evidence>
<proteinExistence type="predicted"/>
<gene>
    <name evidence="3" type="ORF">AAFC00_007196</name>
</gene>
<dbReference type="PRINTS" id="PR00069">
    <property type="entry name" value="ALDKETRDTASE"/>
</dbReference>
<evidence type="ECO:0000259" key="2">
    <source>
        <dbReference type="Pfam" id="PF00248"/>
    </source>
</evidence>
<evidence type="ECO:0000313" key="4">
    <source>
        <dbReference type="Proteomes" id="UP001562354"/>
    </source>
</evidence>
<protein>
    <recommendedName>
        <fullName evidence="2">NADP-dependent oxidoreductase domain-containing protein</fullName>
    </recommendedName>
</protein>
<reference evidence="3 4" key="1">
    <citation type="submission" date="2024-07" db="EMBL/GenBank/DDBJ databases">
        <title>Draft sequence of the Neodothiora populina.</title>
        <authorList>
            <person name="Drown D.D."/>
            <person name="Schuette U.S."/>
            <person name="Buechlein A.B."/>
            <person name="Rusch D.R."/>
            <person name="Winton L.W."/>
            <person name="Adams G.A."/>
        </authorList>
    </citation>
    <scope>NUCLEOTIDE SEQUENCE [LARGE SCALE GENOMIC DNA]</scope>
    <source>
        <strain evidence="3 4">CPC 39397</strain>
    </source>
</reference>
<dbReference type="EMBL" id="JBFMKM010000006">
    <property type="protein sequence ID" value="KAL1305592.1"/>
    <property type="molecule type" value="Genomic_DNA"/>
</dbReference>
<keyword evidence="4" id="KW-1185">Reference proteome</keyword>
<comment type="caution">
    <text evidence="3">The sequence shown here is derived from an EMBL/GenBank/DDBJ whole genome shotgun (WGS) entry which is preliminary data.</text>
</comment>
<dbReference type="Pfam" id="PF00248">
    <property type="entry name" value="Aldo_ket_red"/>
    <property type="match status" value="1"/>
</dbReference>
<dbReference type="SUPFAM" id="SSF51430">
    <property type="entry name" value="NAD(P)-linked oxidoreductase"/>
    <property type="match status" value="1"/>
</dbReference>
<dbReference type="InterPro" id="IPR036812">
    <property type="entry name" value="NAD(P)_OxRdtase_dom_sf"/>
</dbReference>
<organism evidence="3 4">
    <name type="scientific">Neodothiora populina</name>
    <dbReference type="NCBI Taxonomy" id="2781224"/>
    <lineage>
        <taxon>Eukaryota</taxon>
        <taxon>Fungi</taxon>
        <taxon>Dikarya</taxon>
        <taxon>Ascomycota</taxon>
        <taxon>Pezizomycotina</taxon>
        <taxon>Dothideomycetes</taxon>
        <taxon>Dothideomycetidae</taxon>
        <taxon>Dothideales</taxon>
        <taxon>Dothioraceae</taxon>
        <taxon>Neodothiora</taxon>
    </lineage>
</organism>
<accession>A0ABR3PHH5</accession>
<dbReference type="PANTHER" id="PTHR43827:SF13">
    <property type="entry name" value="ALDO_KETO REDUCTASE FAMILY PROTEIN"/>
    <property type="match status" value="1"/>
</dbReference>
<keyword evidence="1" id="KW-0560">Oxidoreductase</keyword>
<dbReference type="Proteomes" id="UP001562354">
    <property type="component" value="Unassembled WGS sequence"/>
</dbReference>
<dbReference type="GeneID" id="95980895"/>
<evidence type="ECO:0000256" key="1">
    <source>
        <dbReference type="ARBA" id="ARBA00023002"/>
    </source>
</evidence>
<feature type="domain" description="NADP-dependent oxidoreductase" evidence="2">
    <location>
        <begin position="36"/>
        <end position="267"/>
    </location>
</feature>
<dbReference type="PROSITE" id="PS00062">
    <property type="entry name" value="ALDOKETO_REDUCTASE_2"/>
    <property type="match status" value="1"/>
</dbReference>
<sequence>MSSFTLQSILPLPNSSVKIPALGFGVYQSHGPTCKKSCATALAAGYRHIDSAQYYANEGLVGEAIKESDVPRKDVFLTTKILSPASNVDETYKSLVESVDKIDKGGYVDLFLIHSPSSGPEGRKTLWQALERLYKDGKTKAIGVSNFGVGQIEELKQFAQVWPPHVNQIELHPWNQQREAVKYCQDNKIVVEAYCPLVRNQKADDPTLNSIAKKHNKGTGQVLIRYCLQKGWVPLPKSDTPSRIEGNADIYDFELNKEDMKSLDDLDQGADGAIVQAVTN</sequence>
<name>A0ABR3PHH5_9PEZI</name>
<dbReference type="InterPro" id="IPR023210">
    <property type="entry name" value="NADP_OxRdtase_dom"/>
</dbReference>
<dbReference type="PROSITE" id="PS00798">
    <property type="entry name" value="ALDOKETO_REDUCTASE_1"/>
    <property type="match status" value="1"/>
</dbReference>
<dbReference type="PIRSF" id="PIRSF000097">
    <property type="entry name" value="AKR"/>
    <property type="match status" value="1"/>
</dbReference>
<dbReference type="RefSeq" id="XP_069201865.1">
    <property type="nucleotide sequence ID" value="XM_069347260.1"/>
</dbReference>
<dbReference type="PANTHER" id="PTHR43827">
    <property type="entry name" value="2,5-DIKETO-D-GLUCONIC ACID REDUCTASE"/>
    <property type="match status" value="1"/>
</dbReference>
<dbReference type="Gene3D" id="3.20.20.100">
    <property type="entry name" value="NADP-dependent oxidoreductase domain"/>
    <property type="match status" value="1"/>
</dbReference>
<dbReference type="InterPro" id="IPR020471">
    <property type="entry name" value="AKR"/>
</dbReference>